<reference evidence="4 5" key="1">
    <citation type="submission" date="2019-10" db="EMBL/GenBank/DDBJ databases">
        <title>Bifidobacterium from non-human primates.</title>
        <authorList>
            <person name="Modesto M."/>
        </authorList>
    </citation>
    <scope>NUCLEOTIDE SEQUENCE [LARGE SCALE GENOMIC DNA]</scope>
    <source>
        <strain evidence="4 5">SMA1</strain>
    </source>
</reference>
<dbReference type="Pfam" id="PF01569">
    <property type="entry name" value="PAP2"/>
    <property type="match status" value="2"/>
</dbReference>
<dbReference type="RefSeq" id="WP_163199963.1">
    <property type="nucleotide sequence ID" value="NZ_WHZU01000003.1"/>
</dbReference>
<dbReference type="Proteomes" id="UP000475155">
    <property type="component" value="Unassembled WGS sequence"/>
</dbReference>
<dbReference type="InterPro" id="IPR032179">
    <property type="entry name" value="Cry22Aa_Ig-like"/>
</dbReference>
<dbReference type="InterPro" id="IPR013783">
    <property type="entry name" value="Ig-like_fold"/>
</dbReference>
<proteinExistence type="predicted"/>
<evidence type="ECO:0000256" key="1">
    <source>
        <dbReference type="SAM" id="Phobius"/>
    </source>
</evidence>
<keyword evidence="1" id="KW-0472">Membrane</keyword>
<dbReference type="InterPro" id="IPR001011">
    <property type="entry name" value="Acid_Pase_classA_bac"/>
</dbReference>
<accession>A0ABX0CF18</accession>
<dbReference type="PRINTS" id="PR00483">
    <property type="entry name" value="BACPHPHTASE"/>
</dbReference>
<dbReference type="PANTHER" id="PTHR14969:SF60">
    <property type="entry name" value="NON-SPECIFIC ACID PHOSPHATASE"/>
    <property type="match status" value="1"/>
</dbReference>
<dbReference type="PANTHER" id="PTHR14969">
    <property type="entry name" value="SPHINGOSINE-1-PHOSPHATE PHOSPHOHYDROLASE"/>
    <property type="match status" value="1"/>
</dbReference>
<keyword evidence="1" id="KW-0812">Transmembrane</keyword>
<feature type="signal peptide" evidence="2">
    <location>
        <begin position="1"/>
        <end position="33"/>
    </location>
</feature>
<dbReference type="EMBL" id="WHZU01000003">
    <property type="protein sequence ID" value="NEH11015.1"/>
    <property type="molecule type" value="Genomic_DNA"/>
</dbReference>
<dbReference type="Pfam" id="PF16403">
    <property type="entry name" value="Bact_surface_Ig-like"/>
    <property type="match status" value="1"/>
</dbReference>
<dbReference type="SMART" id="SM00014">
    <property type="entry name" value="acidPPc"/>
    <property type="match status" value="2"/>
</dbReference>
<keyword evidence="2" id="KW-0732">Signal</keyword>
<protein>
    <submittedName>
        <fullName evidence="4">Phosphatase PAP2 family protein</fullName>
    </submittedName>
</protein>
<keyword evidence="5" id="KW-1185">Reference proteome</keyword>
<evidence type="ECO:0000259" key="3">
    <source>
        <dbReference type="SMART" id="SM00014"/>
    </source>
</evidence>
<feature type="chain" id="PRO_5045106342" evidence="2">
    <location>
        <begin position="34"/>
        <end position="1046"/>
    </location>
</feature>
<evidence type="ECO:0000256" key="2">
    <source>
        <dbReference type="SAM" id="SignalP"/>
    </source>
</evidence>
<feature type="transmembrane region" description="Helical" evidence="1">
    <location>
        <begin position="1020"/>
        <end position="1041"/>
    </location>
</feature>
<comment type="caution">
    <text evidence="4">The sequence shown here is derived from an EMBL/GenBank/DDBJ whole genome shotgun (WGS) entry which is preliminary data.</text>
</comment>
<dbReference type="Gene3D" id="2.60.40.10">
    <property type="entry name" value="Immunoglobulins"/>
    <property type="match status" value="1"/>
</dbReference>
<keyword evidence="1" id="KW-1133">Transmembrane helix</keyword>
<feature type="domain" description="Phosphatidic acid phosphatase type 2/haloperoxidase" evidence="3">
    <location>
        <begin position="590"/>
        <end position="722"/>
    </location>
</feature>
<dbReference type="InterPro" id="IPR036938">
    <property type="entry name" value="PAP2/HPO_sf"/>
</dbReference>
<sequence>MTHTAFPTTVLKGALAGLVAVATLAPFAATANAADAATPQQPDIVSLLGDFENYYQPANAYDKTDPAKPFGKGTVKNATVLKHDDDMTQAINNAAATADGTGDGVTTPTAQQQRALIDSDYKMRETLPDALGPVLGKYLADGLDASASADGSEANPSGPLAKTYSLLISDHKSGSYNSALVSDWLDTGTAKVTFNHPRPFVDRTDAGYPTAGLDKSVGIKRVPVWTSADGVKHDAGYDGFLTSGSFPSGHTTYAYSGGIGLATLLPQLGTEIVTRASEAGNNRIVLGVHYPLDIMGGRIDGEVANATLWSDQSFRENKLIPAYNELQKYLADECVANGNVKQRSDTDFATVQDCVNSLKANDTAGYQNSFVDPVSGKAVTNRASAIEVYTNRLTYGFAQTGAAGQAPVVPDEAANLLLTAFPGTSDSVRKQILAASEIDSGYPLDASSKGYQRINLAKAYSANVTVNATGDTILKLTFGNKTPKVTTVKPDDVSTLLADFNKYFIGGKGVTDEGKGVLAHDDKVTEDINNKAWGADGNSTQDQRAVSDAAMDSTKTLYDALGPVLGKYYEEGMDGCNVRKFVYDCKLGNTTKFLSWANYGASTGNAKTVYSHPRPYVDRVNYNGTTLDLNGLQQTLNIKKVPAYEEQGQYDGLASSGSFPSGHTTYAFGQGTGLAYLLPELGPEIMTRVSEAGNNRIVLGVHYPLDIMGGHIAGQSGVANMVAAGTDDPNSEDYQTAYGTAARKELVDYLTARCKADGHGDTLAACIADTGAANDKGYTNDFTDEVSTKPVTDRASALTAYKARMTYGFQATGKTGQAAVVPDSAVRLLDNVEAFKSLTADQKKAVLAATEGDSGYPLDASSKGWARVNLAAAYSAKVTLSSDKKTVVKVEPGQAEASVVVASADTTAPVFSGVQDATVALNAKFDAMAGVTAKDDKDGDVTKDITVNGSVNTAKASKYTLTYTVSDKAGNTATAKRVITVAAKGTAPAVGSNSSANTAANDNSANGVKTVGQLGKTGSAVAGIALAMAVVVIAGGTLVALRRRDL</sequence>
<dbReference type="Gene3D" id="1.20.144.10">
    <property type="entry name" value="Phosphatidic acid phosphatase type 2/haloperoxidase"/>
    <property type="match status" value="2"/>
</dbReference>
<dbReference type="InterPro" id="IPR000326">
    <property type="entry name" value="PAP2/HPO"/>
</dbReference>
<gene>
    <name evidence="4" type="ORF">GFD18_02740</name>
</gene>
<organism evidence="4 5">
    <name type="scientific">Bifidobacterium saimiriisciurei</name>
    <dbReference type="NCBI Taxonomy" id="2661627"/>
    <lineage>
        <taxon>Bacteria</taxon>
        <taxon>Bacillati</taxon>
        <taxon>Actinomycetota</taxon>
        <taxon>Actinomycetes</taxon>
        <taxon>Bifidobacteriales</taxon>
        <taxon>Bifidobacteriaceae</taxon>
        <taxon>Bifidobacterium</taxon>
    </lineage>
</organism>
<evidence type="ECO:0000313" key="4">
    <source>
        <dbReference type="EMBL" id="NEH11015.1"/>
    </source>
</evidence>
<dbReference type="SUPFAM" id="SSF48317">
    <property type="entry name" value="Acid phosphatase/Vanadium-dependent haloperoxidase"/>
    <property type="match status" value="2"/>
</dbReference>
<name>A0ABX0CF18_9BIFI</name>
<feature type="domain" description="Phosphatidic acid phosphatase type 2/haloperoxidase" evidence="3">
    <location>
        <begin position="173"/>
        <end position="309"/>
    </location>
</feature>
<evidence type="ECO:0000313" key="5">
    <source>
        <dbReference type="Proteomes" id="UP000475155"/>
    </source>
</evidence>